<protein>
    <submittedName>
        <fullName evidence="1">Uncharacterized protein</fullName>
    </submittedName>
</protein>
<comment type="caution">
    <text evidence="1">The sequence shown here is derived from an EMBL/GenBank/DDBJ whole genome shotgun (WGS) entry which is preliminary data.</text>
</comment>
<gene>
    <name evidence="1" type="ORF">GCM10022402_42080</name>
</gene>
<proteinExistence type="predicted"/>
<sequence length="99" mass="10812">MRAKPRGEALHENGLFLVGMGGGQPDRLSGRARWVRRKGHWMFASLRELGGEDMAARTPRGAVHSVVTVKDSRVTRSDPSSRSPLVNGCVGFRDQLATV</sequence>
<dbReference type="EMBL" id="BAABDD010000029">
    <property type="protein sequence ID" value="GAA3759745.1"/>
    <property type="molecule type" value="Genomic_DNA"/>
</dbReference>
<accession>A0ABP7GG46</accession>
<keyword evidence="2" id="KW-1185">Reference proteome</keyword>
<name>A0ABP7GG46_9ACTN</name>
<evidence type="ECO:0000313" key="1">
    <source>
        <dbReference type="EMBL" id="GAA3759745.1"/>
    </source>
</evidence>
<organism evidence="1 2">
    <name type="scientific">Salinactinospora qingdaonensis</name>
    <dbReference type="NCBI Taxonomy" id="702744"/>
    <lineage>
        <taxon>Bacteria</taxon>
        <taxon>Bacillati</taxon>
        <taxon>Actinomycetota</taxon>
        <taxon>Actinomycetes</taxon>
        <taxon>Streptosporangiales</taxon>
        <taxon>Nocardiopsidaceae</taxon>
        <taxon>Salinactinospora</taxon>
    </lineage>
</organism>
<dbReference type="Proteomes" id="UP001500908">
    <property type="component" value="Unassembled WGS sequence"/>
</dbReference>
<reference evidence="2" key="1">
    <citation type="journal article" date="2019" name="Int. J. Syst. Evol. Microbiol.">
        <title>The Global Catalogue of Microorganisms (GCM) 10K type strain sequencing project: providing services to taxonomists for standard genome sequencing and annotation.</title>
        <authorList>
            <consortium name="The Broad Institute Genomics Platform"/>
            <consortium name="The Broad Institute Genome Sequencing Center for Infectious Disease"/>
            <person name="Wu L."/>
            <person name="Ma J."/>
        </authorList>
    </citation>
    <scope>NUCLEOTIDE SEQUENCE [LARGE SCALE GENOMIC DNA]</scope>
    <source>
        <strain evidence="2">JCM 17137</strain>
    </source>
</reference>
<evidence type="ECO:0000313" key="2">
    <source>
        <dbReference type="Proteomes" id="UP001500908"/>
    </source>
</evidence>